<dbReference type="Pfam" id="PF01936">
    <property type="entry name" value="NYN"/>
    <property type="match status" value="1"/>
</dbReference>
<dbReference type="Gene3D" id="3.40.50.1010">
    <property type="entry name" value="5'-nuclease"/>
    <property type="match status" value="1"/>
</dbReference>
<proteinExistence type="predicted"/>
<sequence>MRHGRWASMTRQINDSVLMSSVPGASQAMRICVFVDYWNLQLTLNKRLGEVRKDDDFRAKIDWKGLGALFSQEAANVIAGVGTAHSYEGTYIYTSYNPKTDDGKKFKQWATTWLDRQPGINVQARERKPKALPKCNTCHREITHCPHTGCGHPIVQTVEKGVDTLLATDLIRLAVSNAYDVAVIATLDADMLPAVEFVQSGGKKIIQAGFPPMGVDLATECWGSFDVMKIAAQIQRP</sequence>
<dbReference type="Proteomes" id="UP000318413">
    <property type="component" value="Unassembled WGS sequence"/>
</dbReference>
<protein>
    <submittedName>
        <fullName evidence="2">NYN domain-containing protein</fullName>
    </submittedName>
</protein>
<dbReference type="OrthoDB" id="9816043at2"/>
<dbReference type="InterPro" id="IPR021139">
    <property type="entry name" value="NYN"/>
</dbReference>
<gene>
    <name evidence="2" type="ORF">EAH84_14535</name>
</gene>
<accession>A0A502C170</accession>
<feature type="domain" description="NYN" evidence="1">
    <location>
        <begin position="30"/>
        <end position="211"/>
    </location>
</feature>
<keyword evidence="3" id="KW-1185">Reference proteome</keyword>
<reference evidence="2 3" key="1">
    <citation type="journal article" date="2019" name="Environ. Microbiol.">
        <title>Species interactions and distinct microbial communities in high Arctic permafrost affected cryosols are associated with the CH4 and CO2 gas fluxes.</title>
        <authorList>
            <person name="Altshuler I."/>
            <person name="Hamel J."/>
            <person name="Turney S."/>
            <person name="Magnuson E."/>
            <person name="Levesque R."/>
            <person name="Greer C."/>
            <person name="Whyte L.G."/>
        </authorList>
    </citation>
    <scope>NUCLEOTIDE SEQUENCE [LARGE SCALE GENOMIC DNA]</scope>
    <source>
        <strain evidence="2 3">S5.1</strain>
    </source>
</reference>
<comment type="caution">
    <text evidence="2">The sequence shown here is derived from an EMBL/GenBank/DDBJ whole genome shotgun (WGS) entry which is preliminary data.</text>
</comment>
<evidence type="ECO:0000313" key="3">
    <source>
        <dbReference type="Proteomes" id="UP000318413"/>
    </source>
</evidence>
<organism evidence="2 3">
    <name type="scientific">Sphingomonas oligophenolica</name>
    <dbReference type="NCBI Taxonomy" id="301154"/>
    <lineage>
        <taxon>Bacteria</taxon>
        <taxon>Pseudomonadati</taxon>
        <taxon>Pseudomonadota</taxon>
        <taxon>Alphaproteobacteria</taxon>
        <taxon>Sphingomonadales</taxon>
        <taxon>Sphingomonadaceae</taxon>
        <taxon>Sphingomonas</taxon>
    </lineage>
</organism>
<evidence type="ECO:0000259" key="1">
    <source>
        <dbReference type="Pfam" id="PF01936"/>
    </source>
</evidence>
<evidence type="ECO:0000313" key="2">
    <source>
        <dbReference type="EMBL" id="TPG07215.1"/>
    </source>
</evidence>
<dbReference type="GO" id="GO:0004540">
    <property type="term" value="F:RNA nuclease activity"/>
    <property type="evidence" value="ECO:0007669"/>
    <property type="project" value="InterPro"/>
</dbReference>
<dbReference type="AlphaFoldDB" id="A0A502C170"/>
<name>A0A502C170_9SPHN</name>
<dbReference type="EMBL" id="RCZK01000019">
    <property type="protein sequence ID" value="TPG07215.1"/>
    <property type="molecule type" value="Genomic_DNA"/>
</dbReference>